<accession>L7FLA9</accession>
<dbReference type="SUPFAM" id="SSF49785">
    <property type="entry name" value="Galactose-binding domain-like"/>
    <property type="match status" value="1"/>
</dbReference>
<keyword evidence="3" id="KW-1185">Reference proteome</keyword>
<dbReference type="EMBL" id="KB206840">
    <property type="protein sequence ID" value="ELP87646.1"/>
    <property type="molecule type" value="Genomic_DNA"/>
</dbReference>
<dbReference type="KEGG" id="eiv:EIN_195300"/>
<evidence type="ECO:0000259" key="1">
    <source>
        <dbReference type="Pfam" id="PF00754"/>
    </source>
</evidence>
<dbReference type="AlphaFoldDB" id="L7FLA9"/>
<dbReference type="GeneID" id="14886624"/>
<reference evidence="2 3" key="1">
    <citation type="submission" date="2012-10" db="EMBL/GenBank/DDBJ databases">
        <authorList>
            <person name="Zafar N."/>
            <person name="Inman J."/>
            <person name="Hall N."/>
            <person name="Lorenzi H."/>
            <person name="Caler E."/>
        </authorList>
    </citation>
    <scope>NUCLEOTIDE SEQUENCE [LARGE SCALE GENOMIC DNA]</scope>
    <source>
        <strain evidence="2 3">IP1</strain>
    </source>
</reference>
<proteinExistence type="predicted"/>
<dbReference type="VEuPathDB" id="AmoebaDB:EIN_195300"/>
<dbReference type="Gene3D" id="2.60.120.260">
    <property type="entry name" value="Galactose-binding domain-like"/>
    <property type="match status" value="1"/>
</dbReference>
<organism evidence="2 3">
    <name type="scientific">Entamoeba invadens IP1</name>
    <dbReference type="NCBI Taxonomy" id="370355"/>
    <lineage>
        <taxon>Eukaryota</taxon>
        <taxon>Amoebozoa</taxon>
        <taxon>Evosea</taxon>
        <taxon>Archamoebae</taxon>
        <taxon>Mastigamoebida</taxon>
        <taxon>Entamoebidae</taxon>
        <taxon>Entamoeba</taxon>
    </lineage>
</organism>
<evidence type="ECO:0000313" key="3">
    <source>
        <dbReference type="Proteomes" id="UP000014680"/>
    </source>
</evidence>
<gene>
    <name evidence="2" type="ORF">EIN_195300</name>
</gene>
<name>L7FLA9_ENTIV</name>
<dbReference type="RefSeq" id="XP_004254417.1">
    <property type="nucleotide sequence ID" value="XM_004254369.1"/>
</dbReference>
<dbReference type="InterPro" id="IPR008979">
    <property type="entry name" value="Galactose-bd-like_sf"/>
</dbReference>
<sequence length="311" mass="36433">MEKCAPANIPDSWVYVEGLTEKDVEKDYVFPTIKYSRKISFLNYQMYSVKECNTTDCGVQCLEMPKNQDNSDKCENIFDRNTNTIYHSKWTNEGTTFPATYLFNFSETAKFNSLQLKMRFARDCFGLFEVLCGDEKEEFTKILEETKNSTETTRTYTFEEIYQCKYLKFVVKNNAQNQNFLVFQDLNLFLTQKYKNLAKPTSRTFNVNGFKVTKRAGHFENKLFENIEEGKGEISFRMKGKRFGIFGDYTEDMGTWEVLVDGKEPLITQRMESKKELPRTLYDIFIFDEGVHEIKMKVKSGFVNVDVIGFD</sequence>
<evidence type="ECO:0000313" key="2">
    <source>
        <dbReference type="EMBL" id="ELP87646.1"/>
    </source>
</evidence>
<dbReference type="Proteomes" id="UP000014680">
    <property type="component" value="Unassembled WGS sequence"/>
</dbReference>
<dbReference type="InterPro" id="IPR000421">
    <property type="entry name" value="FA58C"/>
</dbReference>
<dbReference type="Pfam" id="PF00754">
    <property type="entry name" value="F5_F8_type_C"/>
    <property type="match status" value="1"/>
</dbReference>
<protein>
    <recommendedName>
        <fullName evidence="1">F5/8 type C domain-containing protein</fullName>
    </recommendedName>
</protein>
<feature type="domain" description="F5/8 type C" evidence="1">
    <location>
        <begin position="69"/>
        <end position="179"/>
    </location>
</feature>